<sequence>MTATVTPKETSLQYSTSTAFPPQNYGDCCSVLLKPAQLVVACGCNVIDRDTDPCSYALLYSFLDSCTVTTKGYGVGAALFTYW</sequence>
<dbReference type="AlphaFoldDB" id="A0A3P6QJ32"/>
<protein>
    <submittedName>
        <fullName evidence="1">Uncharacterized protein</fullName>
    </submittedName>
</protein>
<name>A0A3P6QJ32_CYLGO</name>
<organism evidence="1 2">
    <name type="scientific">Cylicostephanus goldi</name>
    <name type="common">Nematode worm</name>
    <dbReference type="NCBI Taxonomy" id="71465"/>
    <lineage>
        <taxon>Eukaryota</taxon>
        <taxon>Metazoa</taxon>
        <taxon>Ecdysozoa</taxon>
        <taxon>Nematoda</taxon>
        <taxon>Chromadorea</taxon>
        <taxon>Rhabditida</taxon>
        <taxon>Rhabditina</taxon>
        <taxon>Rhabditomorpha</taxon>
        <taxon>Strongyloidea</taxon>
        <taxon>Strongylidae</taxon>
        <taxon>Cylicostephanus</taxon>
    </lineage>
</organism>
<proteinExistence type="predicted"/>
<reference evidence="1 2" key="1">
    <citation type="submission" date="2018-11" db="EMBL/GenBank/DDBJ databases">
        <authorList>
            <consortium name="Pathogen Informatics"/>
        </authorList>
    </citation>
    <scope>NUCLEOTIDE SEQUENCE [LARGE SCALE GENOMIC DNA]</scope>
</reference>
<dbReference type="Proteomes" id="UP000271889">
    <property type="component" value="Unassembled WGS sequence"/>
</dbReference>
<evidence type="ECO:0000313" key="2">
    <source>
        <dbReference type="Proteomes" id="UP000271889"/>
    </source>
</evidence>
<evidence type="ECO:0000313" key="1">
    <source>
        <dbReference type="EMBL" id="VDK51236.1"/>
    </source>
</evidence>
<accession>A0A3P6QJ32</accession>
<keyword evidence="2" id="KW-1185">Reference proteome</keyword>
<gene>
    <name evidence="1" type="ORF">CGOC_LOCUS2003</name>
</gene>
<dbReference type="EMBL" id="UYRV01004206">
    <property type="protein sequence ID" value="VDK51236.1"/>
    <property type="molecule type" value="Genomic_DNA"/>
</dbReference>